<evidence type="ECO:0000256" key="1">
    <source>
        <dbReference type="ARBA" id="ARBA00022722"/>
    </source>
</evidence>
<evidence type="ECO:0000256" key="2">
    <source>
        <dbReference type="ARBA" id="ARBA00022741"/>
    </source>
</evidence>
<dbReference type="SMART" id="SM00382">
    <property type="entry name" value="AAA"/>
    <property type="match status" value="1"/>
</dbReference>
<evidence type="ECO:0000256" key="4">
    <source>
        <dbReference type="ARBA" id="ARBA00022801"/>
    </source>
</evidence>
<evidence type="ECO:0000256" key="8">
    <source>
        <dbReference type="ARBA" id="ARBA00023125"/>
    </source>
</evidence>
<comment type="subunit">
    <text evidence="11">Heterotrimer of RecB, RecC and RecD. All subunits contribute to DNA-binding.</text>
</comment>
<dbReference type="GO" id="GO:0000724">
    <property type="term" value="P:double-strand break repair via homologous recombination"/>
    <property type="evidence" value="ECO:0007669"/>
    <property type="project" value="UniProtKB-UniRule"/>
</dbReference>
<dbReference type="PANTHER" id="PTHR43788:SF6">
    <property type="entry name" value="DNA HELICASE B"/>
    <property type="match status" value="1"/>
</dbReference>
<keyword evidence="10 11" id="KW-0413">Isomerase</keyword>
<dbReference type="EMBL" id="VYXP01000005">
    <property type="protein sequence ID" value="KAA9131462.1"/>
    <property type="molecule type" value="Genomic_DNA"/>
</dbReference>
<dbReference type="EC" id="5.6.2.3" evidence="11"/>
<feature type="binding site" evidence="11">
    <location>
        <begin position="237"/>
        <end position="244"/>
    </location>
    <ligand>
        <name>ATP</name>
        <dbReference type="ChEBI" id="CHEBI:30616"/>
    </ligand>
</feature>
<dbReference type="CDD" id="cd17933">
    <property type="entry name" value="DEXSc_RecD-like"/>
    <property type="match status" value="1"/>
</dbReference>
<gene>
    <name evidence="11 13" type="primary">recD</name>
    <name evidence="13" type="ORF">F3N42_09085</name>
</gene>
<accession>A0A5N0T947</accession>
<dbReference type="PROSITE" id="PS51257">
    <property type="entry name" value="PROKAR_LIPOPROTEIN"/>
    <property type="match status" value="1"/>
</dbReference>
<dbReference type="GO" id="GO:0009338">
    <property type="term" value="C:exodeoxyribonuclease V complex"/>
    <property type="evidence" value="ECO:0007669"/>
    <property type="project" value="InterPro"/>
</dbReference>
<evidence type="ECO:0000256" key="7">
    <source>
        <dbReference type="ARBA" id="ARBA00022840"/>
    </source>
</evidence>
<dbReference type="CDD" id="cd18809">
    <property type="entry name" value="SF1_C_RecD"/>
    <property type="match status" value="1"/>
</dbReference>
<keyword evidence="4 11" id="KW-0378">Hydrolase</keyword>
<dbReference type="InterPro" id="IPR041851">
    <property type="entry name" value="RecD_N_sf"/>
</dbReference>
<evidence type="ECO:0000256" key="3">
    <source>
        <dbReference type="ARBA" id="ARBA00022763"/>
    </source>
</evidence>
<evidence type="ECO:0000313" key="14">
    <source>
        <dbReference type="Proteomes" id="UP000325372"/>
    </source>
</evidence>
<evidence type="ECO:0000256" key="10">
    <source>
        <dbReference type="ARBA" id="ARBA00023235"/>
    </source>
</evidence>
<comment type="caution">
    <text evidence="13">The sequence shown here is derived from an EMBL/GenBank/DDBJ whole genome shotgun (WGS) entry which is preliminary data.</text>
</comment>
<dbReference type="Gene3D" id="1.10.10.1020">
    <property type="entry name" value="RecBCD complex, subunit RecD, N-terminal domain"/>
    <property type="match status" value="1"/>
</dbReference>
<keyword evidence="3 11" id="KW-0227">DNA damage</keyword>
<keyword evidence="6 11" id="KW-0269">Exonuclease</keyword>
<dbReference type="GO" id="GO:0008854">
    <property type="term" value="F:exodeoxyribonuclease V activity"/>
    <property type="evidence" value="ECO:0007669"/>
    <property type="project" value="InterPro"/>
</dbReference>
<dbReference type="AlphaFoldDB" id="A0A5N0T947"/>
<reference evidence="13 14" key="1">
    <citation type="submission" date="2019-09" db="EMBL/GenBank/DDBJ databases">
        <title>Wenzhouxiangella sp. Genome sequencing and assembly.</title>
        <authorList>
            <person name="Zhang R."/>
        </authorList>
    </citation>
    <scope>NUCLEOTIDE SEQUENCE [LARGE SCALE GENOMIC DNA]</scope>
    <source>
        <strain evidence="13 14">W260</strain>
    </source>
</reference>
<name>A0A5N0T947_9GAMM</name>
<keyword evidence="8 11" id="KW-0238">DNA-binding</keyword>
<evidence type="ECO:0000256" key="6">
    <source>
        <dbReference type="ARBA" id="ARBA00022839"/>
    </source>
</evidence>
<dbReference type="Pfam" id="PF21185">
    <property type="entry name" value="RecD_N"/>
    <property type="match status" value="1"/>
</dbReference>
<dbReference type="GO" id="GO:0003677">
    <property type="term" value="F:DNA binding"/>
    <property type="evidence" value="ECO:0007669"/>
    <property type="project" value="UniProtKB-UniRule"/>
</dbReference>
<comment type="similarity">
    <text evidence="11">Belongs to the RecD family.</text>
</comment>
<dbReference type="InterPro" id="IPR027417">
    <property type="entry name" value="P-loop_NTPase"/>
</dbReference>
<comment type="miscellaneous">
    <text evidence="11">In the RecBCD complex, RecB has a slow 3'-5' helicase, an exonuclease activity and loads RecA onto ssDNA, RecD has a fast 5'-3' helicase activity, while RecC stimulates the ATPase and processivity of the RecB helicase and contributes to recognition of the Chi site.</text>
</comment>
<evidence type="ECO:0000313" key="13">
    <source>
        <dbReference type="EMBL" id="KAA9131462.1"/>
    </source>
</evidence>
<keyword evidence="2 11" id="KW-0547">Nucleotide-binding</keyword>
<keyword evidence="5 11" id="KW-0347">Helicase</keyword>
<protein>
    <recommendedName>
        <fullName evidence="11">RecBCD enzyme subunit RecD</fullName>
        <ecNumber evidence="11">5.6.2.3</ecNumber>
    </recommendedName>
    <alternativeName>
        <fullName evidence="11">DNA 5'-3' helicase subunit RecD</fullName>
    </alternativeName>
    <alternativeName>
        <fullName evidence="11">Exonuclease V subunit RecD</fullName>
        <shortName evidence="11">ExoV subunit RecD</shortName>
    </alternativeName>
    <alternativeName>
        <fullName evidence="11">Helicase/nuclease RecBCD subunit RecD</fullName>
    </alternativeName>
</protein>
<dbReference type="Pfam" id="PF13245">
    <property type="entry name" value="AAA_19"/>
    <property type="match status" value="1"/>
</dbReference>
<dbReference type="InterPro" id="IPR049550">
    <property type="entry name" value="RecD_N"/>
</dbReference>
<dbReference type="GO" id="GO:0016887">
    <property type="term" value="F:ATP hydrolysis activity"/>
    <property type="evidence" value="ECO:0007669"/>
    <property type="project" value="RHEA"/>
</dbReference>
<keyword evidence="9 11" id="KW-0234">DNA repair</keyword>
<dbReference type="InterPro" id="IPR006344">
    <property type="entry name" value="RecD"/>
</dbReference>
<dbReference type="GO" id="GO:0017116">
    <property type="term" value="F:single-stranded DNA helicase activity"/>
    <property type="evidence" value="ECO:0007669"/>
    <property type="project" value="TreeGrafter"/>
</dbReference>
<dbReference type="GO" id="GO:0005524">
    <property type="term" value="F:ATP binding"/>
    <property type="evidence" value="ECO:0007669"/>
    <property type="project" value="UniProtKB-UniRule"/>
</dbReference>
<evidence type="ECO:0000256" key="11">
    <source>
        <dbReference type="HAMAP-Rule" id="MF_01487"/>
    </source>
</evidence>
<dbReference type="Pfam" id="PF13538">
    <property type="entry name" value="UvrD_C_2"/>
    <property type="match status" value="1"/>
</dbReference>
<proteinExistence type="inferred from homology"/>
<evidence type="ECO:0000256" key="9">
    <source>
        <dbReference type="ARBA" id="ARBA00023204"/>
    </source>
</evidence>
<dbReference type="GO" id="GO:0043139">
    <property type="term" value="F:5'-3' DNA helicase activity"/>
    <property type="evidence" value="ECO:0007669"/>
    <property type="project" value="UniProtKB-UniRule"/>
</dbReference>
<dbReference type="NCBIfam" id="TIGR01447">
    <property type="entry name" value="recD"/>
    <property type="match status" value="1"/>
</dbReference>
<evidence type="ECO:0000259" key="12">
    <source>
        <dbReference type="SMART" id="SM00382"/>
    </source>
</evidence>
<sequence length="675" mass="72424">MPSRRTGTSDAAWASVMGSTMASSGSAVSITCSCAAWGWRITRITAPGSRGPRWKASSAWTARWRETTMSDRRDRHPSLRQLDISFADWVATRLVADPAGRATAGRLAAAASFALHLKHTCLDLDLYRELHEPTLDELLDGLGPESVCALPETACAVAAHAGSGGDAGPATPLVRSADGRRLWLQKYFRFEQGVCSRVRQLAQARLPAVEVVTAGLDEGQCTAVQTALTRRLAVITGGPGTGKTWTVARIITLLLEADPTLRIEMAAPTGKAANRMMESLRSVLEGGTARGSRPDVATLPGKAHTLHSLLGIYRHTPKPRFDTHNRLPLDVLVVDEASMVDLPMMARILAALPDHGRLVLLGDRDQLASVEAGGVLAELCRGGPDSVYGAEDAPVAVLSTNHRSIQAINDLAQVVNAGQAPGEALLDNGIVRHVVENSPGAAPAWLEDATNHYQALVEKVAAHDSVVELLKFHGRFQLLCALRAGPAGVAGINARLERRFGGRHEHATGQPSRRELQAWYPGIPVMVTANDHERKLYNGDIGLVLPVREITDDEPGDDSPGPAGWVIDTEHGELRACFPGDSPRAIRFAQMPAFETAYALTVHKSQGSEYDKVVLVLPDDANQMNDHPVLTRELLYTGITRAAKALDIHAGPGVIQAMTNRRTVRMSGLGHRSSG</sequence>
<keyword evidence="14" id="KW-1185">Reference proteome</keyword>
<dbReference type="SUPFAM" id="SSF52540">
    <property type="entry name" value="P-loop containing nucleoside triphosphate hydrolases"/>
    <property type="match status" value="1"/>
</dbReference>
<dbReference type="PANTHER" id="PTHR43788">
    <property type="entry name" value="DNA2/NAM7 HELICASE FAMILY MEMBER"/>
    <property type="match status" value="1"/>
</dbReference>
<keyword evidence="7 11" id="KW-0067">ATP-binding</keyword>
<evidence type="ECO:0000256" key="5">
    <source>
        <dbReference type="ARBA" id="ARBA00022806"/>
    </source>
</evidence>
<comment type="function">
    <text evidence="11">A helicase/nuclease that prepares dsDNA breaks (DSB) for recombinational DNA repair. Binds to DSBs and unwinds DNA via a highly rapid and processive ATP-dependent bidirectional helicase activity. Unwinds dsDNA until it encounters a Chi (crossover hotspot instigator) sequence from the 3' direction. Cuts ssDNA a few nucleotides 3' to the Chi site. The properties and activities of the enzyme are changed at Chi. The Chi-altered holoenzyme produces a long 3'-ssDNA overhang and facilitates RecA-binding to the ssDNA for homologous DNA recombination and repair. Holoenzyme degrades any linearized DNA that is unable to undergo homologous recombination. In the holoenzyme this subunit has ssDNA-dependent ATPase and 5'-3' helicase activity. When added to pre-assembled RecBC greatly stimulates nuclease activity and augments holoenzyme processivity. Negatively regulates the RecA-loading ability of RecBCD.</text>
</comment>
<dbReference type="InterPro" id="IPR027785">
    <property type="entry name" value="UvrD-like_helicase_C"/>
</dbReference>
<dbReference type="InterPro" id="IPR003593">
    <property type="entry name" value="AAA+_ATPase"/>
</dbReference>
<dbReference type="InterPro" id="IPR050534">
    <property type="entry name" value="Coronavir_polyprotein_1ab"/>
</dbReference>
<dbReference type="Gene3D" id="3.40.50.300">
    <property type="entry name" value="P-loop containing nucleotide triphosphate hydrolases"/>
    <property type="match status" value="3"/>
</dbReference>
<feature type="domain" description="AAA+ ATPase" evidence="12">
    <location>
        <begin position="229"/>
        <end position="441"/>
    </location>
</feature>
<keyword evidence="1 11" id="KW-0540">Nuclease</keyword>
<organism evidence="13 14">
    <name type="scientific">Marinihelvus fidelis</name>
    <dbReference type="NCBI Taxonomy" id="2613842"/>
    <lineage>
        <taxon>Bacteria</taxon>
        <taxon>Pseudomonadati</taxon>
        <taxon>Pseudomonadota</taxon>
        <taxon>Gammaproteobacteria</taxon>
        <taxon>Chromatiales</taxon>
        <taxon>Wenzhouxiangellaceae</taxon>
        <taxon>Marinihelvus</taxon>
    </lineage>
</organism>
<dbReference type="Proteomes" id="UP000325372">
    <property type="component" value="Unassembled WGS sequence"/>
</dbReference>
<comment type="catalytic activity">
    <reaction evidence="11">
        <text>ATP + H2O = ADP + phosphate + H(+)</text>
        <dbReference type="Rhea" id="RHEA:13065"/>
        <dbReference type="ChEBI" id="CHEBI:15377"/>
        <dbReference type="ChEBI" id="CHEBI:15378"/>
        <dbReference type="ChEBI" id="CHEBI:30616"/>
        <dbReference type="ChEBI" id="CHEBI:43474"/>
        <dbReference type="ChEBI" id="CHEBI:456216"/>
        <dbReference type="EC" id="5.6.2.3"/>
    </reaction>
</comment>
<dbReference type="HAMAP" id="MF_01487">
    <property type="entry name" value="RecD"/>
    <property type="match status" value="1"/>
</dbReference>